<feature type="transmembrane region" description="Helical" evidence="1">
    <location>
        <begin position="12"/>
        <end position="30"/>
    </location>
</feature>
<keyword evidence="1" id="KW-0812">Transmembrane</keyword>
<feature type="domain" description="Inositolphosphotransferase Aur1/Ipt1" evidence="2">
    <location>
        <begin position="63"/>
        <end position="193"/>
    </location>
</feature>
<evidence type="ECO:0000313" key="3">
    <source>
        <dbReference type="EMBL" id="HIS97346.1"/>
    </source>
</evidence>
<dbReference type="GO" id="GO:0016020">
    <property type="term" value="C:membrane"/>
    <property type="evidence" value="ECO:0007669"/>
    <property type="project" value="UniProtKB-SubCell"/>
</dbReference>
<evidence type="ECO:0000259" key="2">
    <source>
        <dbReference type="Pfam" id="PF14378"/>
    </source>
</evidence>
<dbReference type="InterPro" id="IPR026841">
    <property type="entry name" value="Aur1/Ipt1"/>
</dbReference>
<dbReference type="AlphaFoldDB" id="A0A9D1K8V3"/>
<protein>
    <submittedName>
        <fullName evidence="3">Phosphatase PAP2 family protein</fullName>
    </submittedName>
</protein>
<organism evidence="3 4">
    <name type="scientific">Candidatus Scatomorpha pullistercoris</name>
    <dbReference type="NCBI Taxonomy" id="2840929"/>
    <lineage>
        <taxon>Bacteria</taxon>
        <taxon>Bacillati</taxon>
        <taxon>Bacillota</taxon>
        <taxon>Clostridia</taxon>
        <taxon>Eubacteriales</taxon>
        <taxon>Candidatus Scatomorpha</taxon>
    </lineage>
</organism>
<accession>A0A9D1K8V3</accession>
<dbReference type="Pfam" id="PF14378">
    <property type="entry name" value="PAP2_3"/>
    <property type="match status" value="1"/>
</dbReference>
<reference evidence="3" key="2">
    <citation type="journal article" date="2021" name="PeerJ">
        <title>Extensive microbial diversity within the chicken gut microbiome revealed by metagenomics and culture.</title>
        <authorList>
            <person name="Gilroy R."/>
            <person name="Ravi A."/>
            <person name="Getino M."/>
            <person name="Pursley I."/>
            <person name="Horton D.L."/>
            <person name="Alikhan N.F."/>
            <person name="Baker D."/>
            <person name="Gharbi K."/>
            <person name="Hall N."/>
            <person name="Watson M."/>
            <person name="Adriaenssens E.M."/>
            <person name="Foster-Nyarko E."/>
            <person name="Jarju S."/>
            <person name="Secka A."/>
            <person name="Antonio M."/>
            <person name="Oren A."/>
            <person name="Chaudhuri R.R."/>
            <person name="La Ragione R."/>
            <person name="Hildebrand F."/>
            <person name="Pallen M.J."/>
        </authorList>
    </citation>
    <scope>NUCLEOTIDE SEQUENCE</scope>
    <source>
        <strain evidence="3">ChiHecec3B27-6122</strain>
    </source>
</reference>
<feature type="transmembrane region" description="Helical" evidence="1">
    <location>
        <begin position="83"/>
        <end position="101"/>
    </location>
</feature>
<keyword evidence="1" id="KW-1133">Transmembrane helix</keyword>
<feature type="transmembrane region" description="Helical" evidence="1">
    <location>
        <begin position="50"/>
        <end position="71"/>
    </location>
</feature>
<keyword evidence="1" id="KW-0472">Membrane</keyword>
<comment type="caution">
    <text evidence="3">The sequence shown here is derived from an EMBL/GenBank/DDBJ whole genome shotgun (WGS) entry which is preliminary data.</text>
</comment>
<sequence>MTEERVYRRWYLLPAAALLWNETVYYAGRFLAQGSAHTDMSTSLDGLIPFMPWTVTIYVGCFAFWAAVYVACAKRDRAQARRFYLADALTKGVCLAFFLLLPTTMSRPEALGGDIWSAAVRLLYEIDEPTNLFPSIHCAVSWLCWAGLRGREDTPRGVRAAALAQAVLVAASTLTIKQHVLADAASGILLAELMWQVSGRLIRQN</sequence>
<dbReference type="EMBL" id="DVJS01000128">
    <property type="protein sequence ID" value="HIS97346.1"/>
    <property type="molecule type" value="Genomic_DNA"/>
</dbReference>
<evidence type="ECO:0000313" key="4">
    <source>
        <dbReference type="Proteomes" id="UP000886876"/>
    </source>
</evidence>
<evidence type="ECO:0000256" key="1">
    <source>
        <dbReference type="SAM" id="Phobius"/>
    </source>
</evidence>
<proteinExistence type="predicted"/>
<gene>
    <name evidence="3" type="ORF">IAD42_05170</name>
</gene>
<reference evidence="3" key="1">
    <citation type="submission" date="2020-10" db="EMBL/GenBank/DDBJ databases">
        <authorList>
            <person name="Gilroy R."/>
        </authorList>
    </citation>
    <scope>NUCLEOTIDE SEQUENCE</scope>
    <source>
        <strain evidence="3">ChiHecec3B27-6122</strain>
    </source>
</reference>
<dbReference type="Proteomes" id="UP000886876">
    <property type="component" value="Unassembled WGS sequence"/>
</dbReference>
<name>A0A9D1K8V3_9FIRM</name>